<accession>A0A7Z0IHU5</accession>
<gene>
    <name evidence="1" type="ORF">BJY26_002128</name>
</gene>
<evidence type="ECO:0000313" key="1">
    <source>
        <dbReference type="EMBL" id="NYI67822.1"/>
    </source>
</evidence>
<dbReference type="Proteomes" id="UP000539111">
    <property type="component" value="Unassembled WGS sequence"/>
</dbReference>
<comment type="caution">
    <text evidence="1">The sequence shown here is derived from an EMBL/GenBank/DDBJ whole genome shotgun (WGS) entry which is preliminary data.</text>
</comment>
<organism evidence="1 2">
    <name type="scientific">Spelaeicoccus albus</name>
    <dbReference type="NCBI Taxonomy" id="1280376"/>
    <lineage>
        <taxon>Bacteria</taxon>
        <taxon>Bacillati</taxon>
        <taxon>Actinomycetota</taxon>
        <taxon>Actinomycetes</taxon>
        <taxon>Micrococcales</taxon>
        <taxon>Brevibacteriaceae</taxon>
        <taxon>Spelaeicoccus</taxon>
    </lineage>
</organism>
<dbReference type="AlphaFoldDB" id="A0A7Z0IHU5"/>
<reference evidence="1 2" key="1">
    <citation type="submission" date="2020-07" db="EMBL/GenBank/DDBJ databases">
        <title>Sequencing the genomes of 1000 actinobacteria strains.</title>
        <authorList>
            <person name="Klenk H.-P."/>
        </authorList>
    </citation>
    <scope>NUCLEOTIDE SEQUENCE [LARGE SCALE GENOMIC DNA]</scope>
    <source>
        <strain evidence="1 2">DSM 26341</strain>
    </source>
</reference>
<sequence>MSPPGAVLFWPGAPVLVDGVNPRDDAVGAALREACAATLTGLAAASVVLVGEGDATRVHDDDSWGTLAGFGVDKRIGLVGGRLIVPGPESEDNPVLPASLTAGLLLLHGTGVHADVVRAVEIGPEGGGEAALAGAIDACTDEDRTVVLIAVGEGSARSTRSSPGPFAAEAAAADARILVAIERADPAALAVEAAAADSLQISGADVWSAVCSILGDEEVHAASPAVHERPFGVEYFVGRWSVDAPTDNSHEGDK</sequence>
<keyword evidence="2" id="KW-1185">Reference proteome</keyword>
<proteinExistence type="predicted"/>
<dbReference type="Gene3D" id="3.40.830.10">
    <property type="entry name" value="LigB-like"/>
    <property type="match status" value="1"/>
</dbReference>
<dbReference type="RefSeq" id="WP_179428084.1">
    <property type="nucleotide sequence ID" value="NZ_JACBZP010000001.1"/>
</dbReference>
<evidence type="ECO:0000313" key="2">
    <source>
        <dbReference type="Proteomes" id="UP000539111"/>
    </source>
</evidence>
<dbReference type="EMBL" id="JACBZP010000001">
    <property type="protein sequence ID" value="NYI67822.1"/>
    <property type="molecule type" value="Genomic_DNA"/>
</dbReference>
<protein>
    <submittedName>
        <fullName evidence="1">Uncharacterized protein</fullName>
    </submittedName>
</protein>
<name>A0A7Z0IHU5_9MICO</name>